<feature type="domain" description="ABM" evidence="2">
    <location>
        <begin position="48"/>
        <end position="109"/>
    </location>
</feature>
<gene>
    <name evidence="3" type="ORF">MNBD_GAMMA08-2721</name>
</gene>
<proteinExistence type="predicted"/>
<keyword evidence="1" id="KW-1133">Transmembrane helix</keyword>
<dbReference type="SUPFAM" id="SSF54909">
    <property type="entry name" value="Dimeric alpha+beta barrel"/>
    <property type="match status" value="1"/>
</dbReference>
<dbReference type="Gene3D" id="3.30.70.100">
    <property type="match status" value="1"/>
</dbReference>
<protein>
    <recommendedName>
        <fullName evidence="2">ABM domain-containing protein</fullName>
    </recommendedName>
</protein>
<evidence type="ECO:0000313" key="3">
    <source>
        <dbReference type="EMBL" id="VAW67325.1"/>
    </source>
</evidence>
<dbReference type="AlphaFoldDB" id="A0A3B0XG89"/>
<name>A0A3B0XG89_9ZZZZ</name>
<dbReference type="EMBL" id="UOFH01000380">
    <property type="protein sequence ID" value="VAW67325.1"/>
    <property type="molecule type" value="Genomic_DNA"/>
</dbReference>
<organism evidence="3">
    <name type="scientific">hydrothermal vent metagenome</name>
    <dbReference type="NCBI Taxonomy" id="652676"/>
    <lineage>
        <taxon>unclassified sequences</taxon>
        <taxon>metagenomes</taxon>
        <taxon>ecological metagenomes</taxon>
    </lineage>
</organism>
<accession>A0A3B0XG89</accession>
<dbReference type="InterPro" id="IPR007138">
    <property type="entry name" value="ABM_dom"/>
</dbReference>
<evidence type="ECO:0000256" key="1">
    <source>
        <dbReference type="SAM" id="Phobius"/>
    </source>
</evidence>
<dbReference type="InterPro" id="IPR011008">
    <property type="entry name" value="Dimeric_a/b-barrel"/>
</dbReference>
<evidence type="ECO:0000259" key="2">
    <source>
        <dbReference type="Pfam" id="PF03992"/>
    </source>
</evidence>
<reference evidence="3" key="1">
    <citation type="submission" date="2018-06" db="EMBL/GenBank/DDBJ databases">
        <authorList>
            <person name="Zhirakovskaya E."/>
        </authorList>
    </citation>
    <scope>NUCLEOTIDE SEQUENCE</scope>
</reference>
<keyword evidence="1" id="KW-0472">Membrane</keyword>
<dbReference type="Pfam" id="PF03992">
    <property type="entry name" value="ABM"/>
    <property type="match status" value="1"/>
</dbReference>
<keyword evidence="1" id="KW-0812">Transmembrane</keyword>
<sequence>MSDKQHHIARRNVLKAIVTGVTIAVSFKALAISGEKLKEVKEKMNTNVIVSFEVKAKKVAEFTKILESVKTDLPKVEGCISVNIFKSSSASNKFTLVETWEAKELHQAHIGRLSKDGTWDIIALHLSKDPESDYFTQL</sequence>
<feature type="transmembrane region" description="Helical" evidence="1">
    <location>
        <begin position="12"/>
        <end position="31"/>
    </location>
</feature>